<accession>A0A1I1NFS4</accession>
<proteinExistence type="predicted"/>
<dbReference type="AlphaFoldDB" id="A0A1I1NFS4"/>
<dbReference type="RefSeq" id="WP_093361970.1">
    <property type="nucleotide sequence ID" value="NZ_FOLG01000012.1"/>
</dbReference>
<evidence type="ECO:0000313" key="1">
    <source>
        <dbReference type="EMBL" id="SFC96479.1"/>
    </source>
</evidence>
<reference evidence="1 2" key="1">
    <citation type="submission" date="2016-10" db="EMBL/GenBank/DDBJ databases">
        <authorList>
            <person name="de Groot N.N."/>
        </authorList>
    </citation>
    <scope>NUCLEOTIDE SEQUENCE [LARGE SCALE GENOMIC DNA]</scope>
    <source>
        <strain evidence="1 2">DSM 19548</strain>
    </source>
</reference>
<dbReference type="OrthoDB" id="6064710at2"/>
<sequence length="180" mass="20239">MVAAPAVTQTLPPLLQRDLKRLVAGFPEYPPLTTRLEQTIRIGTGFHHRWYTSQREHWLAAMTAKEREVRQAGLDARQITAGDRWRYVNCMPMMFWLAECAQVDRTLLDAAGHMAAVAAARVRHDCPQHGRSMRNVLPWKTVERALLKVEPVVDEDAAIAAGDAAFARLAALVPGFKRFL</sequence>
<keyword evidence="2" id="KW-1185">Reference proteome</keyword>
<organism evidence="1 2">
    <name type="scientific">Tropicimonas isoalkanivorans</name>
    <dbReference type="NCBI Taxonomy" id="441112"/>
    <lineage>
        <taxon>Bacteria</taxon>
        <taxon>Pseudomonadati</taxon>
        <taxon>Pseudomonadota</taxon>
        <taxon>Alphaproteobacteria</taxon>
        <taxon>Rhodobacterales</taxon>
        <taxon>Roseobacteraceae</taxon>
        <taxon>Tropicimonas</taxon>
    </lineage>
</organism>
<gene>
    <name evidence="1" type="ORF">SAMN04488094_11253</name>
</gene>
<dbReference type="Proteomes" id="UP000198728">
    <property type="component" value="Unassembled WGS sequence"/>
</dbReference>
<protein>
    <submittedName>
        <fullName evidence="1">Uncharacterized protein</fullName>
    </submittedName>
</protein>
<evidence type="ECO:0000313" key="2">
    <source>
        <dbReference type="Proteomes" id="UP000198728"/>
    </source>
</evidence>
<dbReference type="STRING" id="441112.SAMN04488094_11253"/>
<dbReference type="EMBL" id="FOLG01000012">
    <property type="protein sequence ID" value="SFC96479.1"/>
    <property type="molecule type" value="Genomic_DNA"/>
</dbReference>
<name>A0A1I1NFS4_9RHOB</name>